<evidence type="ECO:0000313" key="3">
    <source>
        <dbReference type="Proteomes" id="UP000253868"/>
    </source>
</evidence>
<dbReference type="Proteomes" id="UP000253868">
    <property type="component" value="Chromosome"/>
</dbReference>
<name>A0A345HV91_9ACTN</name>
<dbReference type="OrthoDB" id="3543532at2"/>
<dbReference type="KEGG" id="spad:DVK44_26370"/>
<gene>
    <name evidence="2" type="ORF">DVK44_26370</name>
</gene>
<feature type="compositionally biased region" description="Polar residues" evidence="1">
    <location>
        <begin position="726"/>
        <end position="739"/>
    </location>
</feature>
<feature type="region of interest" description="Disordered" evidence="1">
    <location>
        <begin position="725"/>
        <end position="747"/>
    </location>
</feature>
<organism evidence="2 3">
    <name type="scientific">Streptomyces paludis</name>
    <dbReference type="NCBI Taxonomy" id="2282738"/>
    <lineage>
        <taxon>Bacteria</taxon>
        <taxon>Bacillati</taxon>
        <taxon>Actinomycetota</taxon>
        <taxon>Actinomycetes</taxon>
        <taxon>Kitasatosporales</taxon>
        <taxon>Streptomycetaceae</taxon>
        <taxon>Streptomyces</taxon>
    </lineage>
</organism>
<feature type="region of interest" description="Disordered" evidence="1">
    <location>
        <begin position="22"/>
        <end position="45"/>
    </location>
</feature>
<reference evidence="3" key="1">
    <citation type="submission" date="2018-07" db="EMBL/GenBank/DDBJ databases">
        <authorList>
            <person name="Zhao J."/>
        </authorList>
    </citation>
    <scope>NUCLEOTIDE SEQUENCE [LARGE SCALE GENOMIC DNA]</scope>
    <source>
        <strain evidence="3">GSSD-12</strain>
    </source>
</reference>
<evidence type="ECO:0000256" key="1">
    <source>
        <dbReference type="SAM" id="MobiDB-lite"/>
    </source>
</evidence>
<dbReference type="EMBL" id="CP031194">
    <property type="protein sequence ID" value="AXG80615.1"/>
    <property type="molecule type" value="Genomic_DNA"/>
</dbReference>
<sequence length="747" mass="82272">MGEPAHLAPGRLWAHLQPHAFHQEDAPGGRTGHRHHGEQHHAAGRGLQREEAVLMNMDELLHANFATLDTNITDWSTVVTNLKNLEKQAREDLKAKADKANWAGDNASVTREFVDKTVGEFADAVTEATSIRDILKDTRDELVGYRDDLKSKLELARRKNITVTSTADGGFTVTMLVHPDRAAKGTEVPSHSQQDVDFLRDDVQLILNRATESDTTAAQVLRALVDQAEQGFANAVYGDRDSAVEALEKAEDIAQIIKKKGDDMTPEEFDKVNSTLAAYANDPLFQERFAATLGPRGVLDFWADLSDPSDGGALQRTRFNQYGELQKNLSLTLAGATQIDSPKMQEWKEDMLKLSGERIQTRGTTVYGFQIMSNLMRVGDYDDKFLNKYGDSLIAQEKKMKLPGNFWTGATGGPMMPRMNFMGDGNGDFGRDPMTGFMMALTNSPDAAADFFSSTDPQDNAEWVLKDRRSFNDGPQNGPNPALEATGNAMFAATSGMNPNDENAQFVPHSGENKEALDQSLKHLAEAGDDFPSELRESAAKMLGNWGAEVHESASAIQTDRTPLDYENLLEVSKQVSRDQGSHEILMRSINTAIVADIHGEHTGDPEEELKRAGQTVGFLESARYQALETDKEDPSWNAKWGYHIVGGAFNFVPTFGDAIQRGVDAAAYAWQLEEQGRIDDKNAIDNSNNFTSRQNYLASLADEWAKANPDHRLAEDGNKYLRQDSIGNSAFNGNSTANRKAGIAPQ</sequence>
<accession>A0A345HV91</accession>
<protein>
    <submittedName>
        <fullName evidence="2">Uncharacterized protein</fullName>
    </submittedName>
</protein>
<proteinExistence type="predicted"/>
<keyword evidence="3" id="KW-1185">Reference proteome</keyword>
<evidence type="ECO:0000313" key="2">
    <source>
        <dbReference type="EMBL" id="AXG80615.1"/>
    </source>
</evidence>
<dbReference type="AlphaFoldDB" id="A0A345HV91"/>